<dbReference type="PANTHER" id="PTHR34049:SF1">
    <property type="entry name" value="F-BOX PROTEIN SKIP27"/>
    <property type="match status" value="1"/>
</dbReference>
<dbReference type="AlphaFoldDB" id="A0A1U8BL00"/>
<dbReference type="eggNOG" id="ENOG502S1WN">
    <property type="taxonomic scope" value="Eukaryota"/>
</dbReference>
<proteinExistence type="predicted"/>
<accession>A0A1U8BL00</accession>
<dbReference type="OrthoDB" id="786450at2759"/>
<evidence type="ECO:0000313" key="2">
    <source>
        <dbReference type="RefSeq" id="XP_010277938.1"/>
    </source>
</evidence>
<gene>
    <name evidence="2" type="primary">LOC104612274</name>
</gene>
<evidence type="ECO:0000313" key="1">
    <source>
        <dbReference type="Proteomes" id="UP000189703"/>
    </source>
</evidence>
<dbReference type="InterPro" id="IPR045286">
    <property type="entry name" value="FBS1-like"/>
</dbReference>
<dbReference type="OMA" id="RVEASPM"/>
<dbReference type="KEGG" id="nnu:104612274"/>
<reference evidence="2" key="1">
    <citation type="submission" date="2025-08" db="UniProtKB">
        <authorList>
            <consortium name="RefSeq"/>
        </authorList>
    </citation>
    <scope>IDENTIFICATION</scope>
</reference>
<keyword evidence="1" id="KW-1185">Reference proteome</keyword>
<dbReference type="InterPro" id="IPR001810">
    <property type="entry name" value="F-box_dom"/>
</dbReference>
<dbReference type="FunCoup" id="A0A1U8BL00">
    <property type="interactions" value="10"/>
</dbReference>
<dbReference type="SUPFAM" id="SSF81383">
    <property type="entry name" value="F-box domain"/>
    <property type="match status" value="1"/>
</dbReference>
<dbReference type="GeneID" id="104612274"/>
<name>A0A1U8BL00_NELNU</name>
<organism evidence="1 2">
    <name type="scientific">Nelumbo nucifera</name>
    <name type="common">Sacred lotus</name>
    <dbReference type="NCBI Taxonomy" id="4432"/>
    <lineage>
        <taxon>Eukaryota</taxon>
        <taxon>Viridiplantae</taxon>
        <taxon>Streptophyta</taxon>
        <taxon>Embryophyta</taxon>
        <taxon>Tracheophyta</taxon>
        <taxon>Spermatophyta</taxon>
        <taxon>Magnoliopsida</taxon>
        <taxon>Proteales</taxon>
        <taxon>Nelumbonaceae</taxon>
        <taxon>Nelumbo</taxon>
    </lineage>
</organism>
<sequence>MKASPLSPLFRTALEKHQATESNSGKSLLEALPQDLLIRVLCSVDHDDLKELFHVSKTIREATLIAKQWHFAFRTPVKPMGLRSFGDLEDESKFDAQEAPNAPRQKRALGSRLNRKKLADISVALFRSPP</sequence>
<dbReference type="Proteomes" id="UP000189703">
    <property type="component" value="Unplaced"/>
</dbReference>
<dbReference type="InterPro" id="IPR036047">
    <property type="entry name" value="F-box-like_dom_sf"/>
</dbReference>
<dbReference type="RefSeq" id="XP_010277938.1">
    <property type="nucleotide sequence ID" value="XM_010279636.2"/>
</dbReference>
<dbReference type="PROSITE" id="PS50181">
    <property type="entry name" value="FBOX"/>
    <property type="match status" value="1"/>
</dbReference>
<dbReference type="PANTHER" id="PTHR34049">
    <property type="entry name" value="F-BOX PROTEIN SKIP27"/>
    <property type="match status" value="1"/>
</dbReference>
<protein>
    <submittedName>
        <fullName evidence="2">F-box protein SKIP27-like</fullName>
    </submittedName>
</protein>